<dbReference type="AlphaFoldDB" id="A0AAD5M0Z5"/>
<organism evidence="1 2">
    <name type="scientific">Parelaphostrongylus tenuis</name>
    <name type="common">Meningeal worm</name>
    <dbReference type="NCBI Taxonomy" id="148309"/>
    <lineage>
        <taxon>Eukaryota</taxon>
        <taxon>Metazoa</taxon>
        <taxon>Ecdysozoa</taxon>
        <taxon>Nematoda</taxon>
        <taxon>Chromadorea</taxon>
        <taxon>Rhabditida</taxon>
        <taxon>Rhabditina</taxon>
        <taxon>Rhabditomorpha</taxon>
        <taxon>Strongyloidea</taxon>
        <taxon>Metastrongylidae</taxon>
        <taxon>Parelaphostrongylus</taxon>
    </lineage>
</organism>
<protein>
    <submittedName>
        <fullName evidence="1">Uncharacterized protein</fullName>
    </submittedName>
</protein>
<keyword evidence="2" id="KW-1185">Reference proteome</keyword>
<accession>A0AAD5M0Z5</accession>
<evidence type="ECO:0000313" key="2">
    <source>
        <dbReference type="Proteomes" id="UP001196413"/>
    </source>
</evidence>
<proteinExistence type="predicted"/>
<comment type="caution">
    <text evidence="1">The sequence shown here is derived from an EMBL/GenBank/DDBJ whole genome shotgun (WGS) entry which is preliminary data.</text>
</comment>
<dbReference type="Proteomes" id="UP001196413">
    <property type="component" value="Unassembled WGS sequence"/>
</dbReference>
<dbReference type="EMBL" id="JAHQIW010000804">
    <property type="protein sequence ID" value="KAJ1350130.1"/>
    <property type="molecule type" value="Genomic_DNA"/>
</dbReference>
<sequence length="86" mass="9783">MPTHSPHTEKYKRLNGIGALKNGILTSTGEFYVQCIWTLSNIAADCVECKRRCREAGLLEKMQLRNDRRVTVTKTLVIGNSQQFNE</sequence>
<name>A0AAD5M0Z5_PARTN</name>
<evidence type="ECO:0000313" key="1">
    <source>
        <dbReference type="EMBL" id="KAJ1350130.1"/>
    </source>
</evidence>
<gene>
    <name evidence="1" type="ORF">KIN20_005851</name>
</gene>
<reference evidence="1" key="1">
    <citation type="submission" date="2021-06" db="EMBL/GenBank/DDBJ databases">
        <title>Parelaphostrongylus tenuis whole genome reference sequence.</title>
        <authorList>
            <person name="Garwood T.J."/>
            <person name="Larsen P.A."/>
            <person name="Fountain-Jones N.M."/>
            <person name="Garbe J.R."/>
            <person name="Macchietto M.G."/>
            <person name="Kania S.A."/>
            <person name="Gerhold R.W."/>
            <person name="Richards J.E."/>
            <person name="Wolf T.M."/>
        </authorList>
    </citation>
    <scope>NUCLEOTIDE SEQUENCE</scope>
    <source>
        <strain evidence="1">MNPRO001-30</strain>
        <tissue evidence="1">Meninges</tissue>
    </source>
</reference>